<evidence type="ECO:0000313" key="2">
    <source>
        <dbReference type="Proteomes" id="UP000887159"/>
    </source>
</evidence>
<proteinExistence type="predicted"/>
<dbReference type="Proteomes" id="UP000887159">
    <property type="component" value="Unassembled WGS sequence"/>
</dbReference>
<sequence>MVREREISGARAPEEGLEFEGAVVKLLQQEGDWIFEGALRKRAAVAEWYRIVAGFATSSSPVPLKTRRVGQRCTLNLSRAETSSRWCGS</sequence>
<name>A0A8X6VM69_TRICX</name>
<organism evidence="1 2">
    <name type="scientific">Trichonephila clavipes</name>
    <name type="common">Golden silk orbweaver</name>
    <name type="synonym">Nephila clavipes</name>
    <dbReference type="NCBI Taxonomy" id="2585209"/>
    <lineage>
        <taxon>Eukaryota</taxon>
        <taxon>Metazoa</taxon>
        <taxon>Ecdysozoa</taxon>
        <taxon>Arthropoda</taxon>
        <taxon>Chelicerata</taxon>
        <taxon>Arachnida</taxon>
        <taxon>Araneae</taxon>
        <taxon>Araneomorphae</taxon>
        <taxon>Entelegynae</taxon>
        <taxon>Araneoidea</taxon>
        <taxon>Nephilidae</taxon>
        <taxon>Trichonephila</taxon>
    </lineage>
</organism>
<gene>
    <name evidence="1" type="ORF">TNCV_4230541</name>
</gene>
<reference evidence="1" key="1">
    <citation type="submission" date="2020-08" db="EMBL/GenBank/DDBJ databases">
        <title>Multicomponent nature underlies the extraordinary mechanical properties of spider dragline silk.</title>
        <authorList>
            <person name="Kono N."/>
            <person name="Nakamura H."/>
            <person name="Mori M."/>
            <person name="Yoshida Y."/>
            <person name="Ohtoshi R."/>
            <person name="Malay A.D."/>
            <person name="Moran D.A.P."/>
            <person name="Tomita M."/>
            <person name="Numata K."/>
            <person name="Arakawa K."/>
        </authorList>
    </citation>
    <scope>NUCLEOTIDE SEQUENCE</scope>
</reference>
<accession>A0A8X6VM69</accession>
<dbReference type="EMBL" id="BMAU01021306">
    <property type="protein sequence ID" value="GFY11585.1"/>
    <property type="molecule type" value="Genomic_DNA"/>
</dbReference>
<keyword evidence="2" id="KW-1185">Reference proteome</keyword>
<evidence type="ECO:0000313" key="1">
    <source>
        <dbReference type="EMBL" id="GFY11585.1"/>
    </source>
</evidence>
<protein>
    <submittedName>
        <fullName evidence="1">Uncharacterized protein</fullName>
    </submittedName>
</protein>
<dbReference type="AlphaFoldDB" id="A0A8X6VM69"/>
<comment type="caution">
    <text evidence="1">The sequence shown here is derived from an EMBL/GenBank/DDBJ whole genome shotgun (WGS) entry which is preliminary data.</text>
</comment>